<dbReference type="OrthoDB" id="5409271at2759"/>
<dbReference type="Proteomes" id="UP000664521">
    <property type="component" value="Unassembled WGS sequence"/>
</dbReference>
<dbReference type="EMBL" id="CAJPDS010000087">
    <property type="protein sequence ID" value="CAF9935952.1"/>
    <property type="molecule type" value="Genomic_DNA"/>
</dbReference>
<reference evidence="2" key="1">
    <citation type="submission" date="2021-03" db="EMBL/GenBank/DDBJ databases">
        <authorList>
            <person name="Tagirdzhanova G."/>
        </authorList>
    </citation>
    <scope>NUCLEOTIDE SEQUENCE</scope>
</reference>
<keyword evidence="3" id="KW-1185">Reference proteome</keyword>
<evidence type="ECO:0000313" key="2">
    <source>
        <dbReference type="EMBL" id="CAF9935952.1"/>
    </source>
</evidence>
<organism evidence="2 3">
    <name type="scientific">Heterodermia speciosa</name>
    <dbReference type="NCBI Taxonomy" id="116794"/>
    <lineage>
        <taxon>Eukaryota</taxon>
        <taxon>Fungi</taxon>
        <taxon>Dikarya</taxon>
        <taxon>Ascomycota</taxon>
        <taxon>Pezizomycotina</taxon>
        <taxon>Lecanoromycetes</taxon>
        <taxon>OSLEUM clade</taxon>
        <taxon>Lecanoromycetidae</taxon>
        <taxon>Caliciales</taxon>
        <taxon>Physciaceae</taxon>
        <taxon>Heterodermia</taxon>
    </lineage>
</organism>
<name>A0A8H3G3E8_9LECA</name>
<feature type="region of interest" description="Disordered" evidence="1">
    <location>
        <begin position="150"/>
        <end position="181"/>
    </location>
</feature>
<gene>
    <name evidence="2" type="ORF">HETSPECPRED_009959</name>
</gene>
<proteinExistence type="predicted"/>
<sequence>MYNPDVSIADSPLNREALQLISLYTMLASLASGSLPNESSPKHSTLAGSPSVSNKPVSLLPTVTITVDTSTNILGHGNTIQLPSPTAANEQVQSLLETSFQHLPDGISIPEHADDGGDGSSTLGPIHVEVKVKAGINICGSKNVVVLSGGAPRPGQVQGIKRKAETDSAGMPEMKKAANSS</sequence>
<evidence type="ECO:0000256" key="1">
    <source>
        <dbReference type="SAM" id="MobiDB-lite"/>
    </source>
</evidence>
<feature type="region of interest" description="Disordered" evidence="1">
    <location>
        <begin position="34"/>
        <end position="53"/>
    </location>
</feature>
<protein>
    <submittedName>
        <fullName evidence="2">Uncharacterized protein</fullName>
    </submittedName>
</protein>
<evidence type="ECO:0000313" key="3">
    <source>
        <dbReference type="Proteomes" id="UP000664521"/>
    </source>
</evidence>
<accession>A0A8H3G3E8</accession>
<comment type="caution">
    <text evidence="2">The sequence shown here is derived from an EMBL/GenBank/DDBJ whole genome shotgun (WGS) entry which is preliminary data.</text>
</comment>
<dbReference type="AlphaFoldDB" id="A0A8H3G3E8"/>